<dbReference type="AlphaFoldDB" id="A0A9P7GNK7"/>
<comment type="caution">
    <text evidence="2">The sequence shown here is derived from an EMBL/GenBank/DDBJ whole genome shotgun (WGS) entry which is preliminary data.</text>
</comment>
<evidence type="ECO:0000313" key="2">
    <source>
        <dbReference type="EMBL" id="KAG5652565.1"/>
    </source>
</evidence>
<dbReference type="Proteomes" id="UP000717328">
    <property type="component" value="Unassembled WGS sequence"/>
</dbReference>
<keyword evidence="1" id="KW-0732">Signal</keyword>
<keyword evidence="3" id="KW-1185">Reference proteome</keyword>
<gene>
    <name evidence="2" type="ORF">H0H81_004574</name>
</gene>
<accession>A0A9P7GNK7</accession>
<dbReference type="OrthoDB" id="2637653at2759"/>
<protein>
    <submittedName>
        <fullName evidence="2">Uncharacterized protein</fullName>
    </submittedName>
</protein>
<reference evidence="2" key="2">
    <citation type="submission" date="2021-10" db="EMBL/GenBank/DDBJ databases">
        <title>Phylogenomics reveals ancestral predisposition of the termite-cultivated fungus Termitomyces towards a domesticated lifestyle.</title>
        <authorList>
            <person name="Auxier B."/>
            <person name="Grum-Grzhimaylo A."/>
            <person name="Cardenas M.E."/>
            <person name="Lodge J.D."/>
            <person name="Laessoe T."/>
            <person name="Pedersen O."/>
            <person name="Smith M.E."/>
            <person name="Kuyper T.W."/>
            <person name="Franco-Molano E.A."/>
            <person name="Baroni T.J."/>
            <person name="Aanen D.K."/>
        </authorList>
    </citation>
    <scope>NUCLEOTIDE SEQUENCE</scope>
    <source>
        <strain evidence="2">D49</strain>
    </source>
</reference>
<evidence type="ECO:0000256" key="1">
    <source>
        <dbReference type="SAM" id="SignalP"/>
    </source>
</evidence>
<sequence length="76" mass="8486">MMARGYRVLLNLVRFGLAEQKSSNGDPTNTRIEFTTQIFNITENQAISDPQSTELSTLHLSSTNHAQSSSSSRRNE</sequence>
<organism evidence="2 3">
    <name type="scientific">Sphagnurus paluster</name>
    <dbReference type="NCBI Taxonomy" id="117069"/>
    <lineage>
        <taxon>Eukaryota</taxon>
        <taxon>Fungi</taxon>
        <taxon>Dikarya</taxon>
        <taxon>Basidiomycota</taxon>
        <taxon>Agaricomycotina</taxon>
        <taxon>Agaricomycetes</taxon>
        <taxon>Agaricomycetidae</taxon>
        <taxon>Agaricales</taxon>
        <taxon>Tricholomatineae</taxon>
        <taxon>Lyophyllaceae</taxon>
        <taxon>Sphagnurus</taxon>
    </lineage>
</organism>
<feature type="chain" id="PRO_5040117244" evidence="1">
    <location>
        <begin position="19"/>
        <end position="76"/>
    </location>
</feature>
<name>A0A9P7GNK7_9AGAR</name>
<reference evidence="2" key="1">
    <citation type="submission" date="2021-02" db="EMBL/GenBank/DDBJ databases">
        <authorList>
            <person name="Nieuwenhuis M."/>
            <person name="Van De Peppel L.J.J."/>
        </authorList>
    </citation>
    <scope>NUCLEOTIDE SEQUENCE</scope>
    <source>
        <strain evidence="2">D49</strain>
    </source>
</reference>
<feature type="signal peptide" evidence="1">
    <location>
        <begin position="1"/>
        <end position="18"/>
    </location>
</feature>
<evidence type="ECO:0000313" key="3">
    <source>
        <dbReference type="Proteomes" id="UP000717328"/>
    </source>
</evidence>
<dbReference type="EMBL" id="JABCKI010000116">
    <property type="protein sequence ID" value="KAG5652565.1"/>
    <property type="molecule type" value="Genomic_DNA"/>
</dbReference>
<proteinExistence type="predicted"/>